<keyword evidence="1" id="KW-0479">Metal-binding</keyword>
<dbReference type="Gene3D" id="3.40.50.1400">
    <property type="match status" value="2"/>
</dbReference>
<gene>
    <name evidence="3" type="ORF">EPH95_14085</name>
</gene>
<dbReference type="EMBL" id="CP035485">
    <property type="protein sequence ID" value="QDI92179.1"/>
    <property type="molecule type" value="Genomic_DNA"/>
</dbReference>
<evidence type="ECO:0000313" key="4">
    <source>
        <dbReference type="Proteomes" id="UP000319756"/>
    </source>
</evidence>
<reference evidence="4" key="1">
    <citation type="submission" date="2019-01" db="EMBL/GenBank/DDBJ databases">
        <title>Genomic analysis of Salicibibacter sp. NKC3-5.</title>
        <authorList>
            <person name="Oh Y.J."/>
        </authorList>
    </citation>
    <scope>NUCLEOTIDE SEQUENCE [LARGE SCALE GENOMIC DNA]</scope>
    <source>
        <strain evidence="4">NKC3-5</strain>
    </source>
</reference>
<accession>A0A514LK02</accession>
<keyword evidence="2" id="KW-0456">Lyase</keyword>
<dbReference type="SUPFAM" id="SSF53800">
    <property type="entry name" value="Chelatase"/>
    <property type="match status" value="1"/>
</dbReference>
<name>A0A514LK02_9BACI</name>
<keyword evidence="4" id="KW-1185">Reference proteome</keyword>
<dbReference type="GO" id="GO:0016829">
    <property type="term" value="F:lyase activity"/>
    <property type="evidence" value="ECO:0007669"/>
    <property type="project" value="UniProtKB-KW"/>
</dbReference>
<organism evidence="3 4">
    <name type="scientific">Salicibibacter halophilus</name>
    <dbReference type="NCBI Taxonomy" id="2502791"/>
    <lineage>
        <taxon>Bacteria</taxon>
        <taxon>Bacillati</taxon>
        <taxon>Bacillota</taxon>
        <taxon>Bacilli</taxon>
        <taxon>Bacillales</taxon>
        <taxon>Bacillaceae</taxon>
        <taxon>Salicibibacter</taxon>
    </lineage>
</organism>
<dbReference type="RefSeq" id="WP_142090693.1">
    <property type="nucleotide sequence ID" value="NZ_CP035485.1"/>
</dbReference>
<dbReference type="AlphaFoldDB" id="A0A514LK02"/>
<dbReference type="CDD" id="cd03414">
    <property type="entry name" value="CbiX_SirB_C"/>
    <property type="match status" value="1"/>
</dbReference>
<dbReference type="OrthoDB" id="9797895at2"/>
<dbReference type="InterPro" id="IPR050963">
    <property type="entry name" value="Sirohydro_Cobaltochel/CbiX"/>
</dbReference>
<dbReference type="CDD" id="cd03416">
    <property type="entry name" value="CbiX_SirB_N"/>
    <property type="match status" value="1"/>
</dbReference>
<dbReference type="Proteomes" id="UP000319756">
    <property type="component" value="Chromosome"/>
</dbReference>
<dbReference type="KEGG" id="sale:EPH95_14085"/>
<dbReference type="PANTHER" id="PTHR33542:SF3">
    <property type="entry name" value="SIROHYDROCHLORIN FERROCHELATASE, CHLOROPLASTIC"/>
    <property type="match status" value="1"/>
</dbReference>
<evidence type="ECO:0000313" key="3">
    <source>
        <dbReference type="EMBL" id="QDI92179.1"/>
    </source>
</evidence>
<protein>
    <submittedName>
        <fullName evidence="3">Sirohydrochlorin chelatase</fullName>
    </submittedName>
</protein>
<dbReference type="Pfam" id="PF01903">
    <property type="entry name" value="CbiX"/>
    <property type="match status" value="2"/>
</dbReference>
<dbReference type="GO" id="GO:0046872">
    <property type="term" value="F:metal ion binding"/>
    <property type="evidence" value="ECO:0007669"/>
    <property type="project" value="UniProtKB-KW"/>
</dbReference>
<dbReference type="PANTHER" id="PTHR33542">
    <property type="entry name" value="SIROHYDROCHLORIN FERROCHELATASE, CHLOROPLASTIC"/>
    <property type="match status" value="1"/>
</dbReference>
<sequence>MQAILYVGHGSRVKQGTEQFEMFINRVKGKYEETKIQEIAFIELSSPTIMEGISSCVQRGATKIAVVPVLLLTAYHANVDIPREIKKAKEMHPNVTFSYGRAFGIEDDVIDVAVGRLLDAGLPELKKSHEREDCTVLVVGRGSSDGNQPSDVAKIARLIYERVACNNVETSFLAATTPTVEQGLTKVEKLEAPRVYVLPYLLFTGVLMEELDAMLRAREGRTNTNYTLCDFLGSDDGLSGVLARRTEEALNDEARVYT</sequence>
<dbReference type="InterPro" id="IPR002762">
    <property type="entry name" value="CbiX-like"/>
</dbReference>
<evidence type="ECO:0000256" key="2">
    <source>
        <dbReference type="ARBA" id="ARBA00023239"/>
    </source>
</evidence>
<evidence type="ECO:0000256" key="1">
    <source>
        <dbReference type="ARBA" id="ARBA00022723"/>
    </source>
</evidence>
<proteinExistence type="predicted"/>